<dbReference type="InterPro" id="IPR049056">
    <property type="entry name" value="NAD_Glu_DH_HM3"/>
</dbReference>
<dbReference type="AlphaFoldDB" id="A0A1I6AIA0"/>
<dbReference type="Pfam" id="PF21078">
    <property type="entry name" value="GDH_HM3"/>
    <property type="match status" value="1"/>
</dbReference>
<evidence type="ECO:0000313" key="5">
    <source>
        <dbReference type="EMBL" id="SFQ68454.1"/>
    </source>
</evidence>
<dbReference type="InterPro" id="IPR049058">
    <property type="entry name" value="NAD_Glu_DH_HM2"/>
</dbReference>
<gene>
    <name evidence="5" type="ORF">SAMN05216578_102117</name>
</gene>
<accession>A0A1I6AIA0</accession>
<dbReference type="InterPro" id="IPR049064">
    <property type="entry name" value="NAD_Glu_DH_ACT3"/>
</dbReference>
<dbReference type="InterPro" id="IPR028971">
    <property type="entry name" value="NAD-GDH_cat"/>
</dbReference>
<dbReference type="GO" id="GO:0004352">
    <property type="term" value="F:glutamate dehydrogenase (NAD+) activity"/>
    <property type="evidence" value="ECO:0007669"/>
    <property type="project" value="InterPro"/>
</dbReference>
<dbReference type="EMBL" id="FOYD01000002">
    <property type="protein sequence ID" value="SFQ68454.1"/>
    <property type="molecule type" value="Genomic_DNA"/>
</dbReference>
<dbReference type="SUPFAM" id="SSF51735">
    <property type="entry name" value="NAD(P)-binding Rossmann-fold domains"/>
    <property type="match status" value="1"/>
</dbReference>
<dbReference type="STRING" id="1002526.SAMN05216578_102117"/>
<dbReference type="InterPro" id="IPR046346">
    <property type="entry name" value="Aminoacid_DH-like_N_sf"/>
</dbReference>
<dbReference type="Pfam" id="PF21074">
    <property type="entry name" value="GDH_C"/>
    <property type="match status" value="1"/>
</dbReference>
<dbReference type="InterPro" id="IPR007780">
    <property type="entry name" value="NAD_Glu_DH_bac"/>
</dbReference>
<dbReference type="OrthoDB" id="9758052at2"/>
<keyword evidence="1" id="KW-0560">Oxidoreductase</keyword>
<dbReference type="InterPro" id="IPR048381">
    <property type="entry name" value="GDH_C"/>
</dbReference>
<evidence type="ECO:0000259" key="4">
    <source>
        <dbReference type="Pfam" id="PF21077"/>
    </source>
</evidence>
<evidence type="ECO:0000259" key="2">
    <source>
        <dbReference type="Pfam" id="PF05088"/>
    </source>
</evidence>
<dbReference type="Pfam" id="PF21077">
    <property type="entry name" value="GDH_ACT3"/>
    <property type="match status" value="1"/>
</dbReference>
<feature type="domain" description="NAD-glutamate dehydrogenase catalytic" evidence="2">
    <location>
        <begin position="290"/>
        <end position="785"/>
    </location>
</feature>
<dbReference type="Pfam" id="PF05088">
    <property type="entry name" value="Bac_GDH_CD"/>
    <property type="match status" value="1"/>
</dbReference>
<proteinExistence type="predicted"/>
<evidence type="ECO:0000313" key="6">
    <source>
        <dbReference type="Proteomes" id="UP000242815"/>
    </source>
</evidence>
<dbReference type="Pfam" id="PF21079">
    <property type="entry name" value="GDH_HM2"/>
    <property type="match status" value="1"/>
</dbReference>
<dbReference type="GO" id="GO:0004069">
    <property type="term" value="F:L-aspartate:2-oxoglutarate aminotransferase activity"/>
    <property type="evidence" value="ECO:0007669"/>
    <property type="project" value="InterPro"/>
</dbReference>
<dbReference type="InterPro" id="IPR036291">
    <property type="entry name" value="NAD(P)-bd_dom_sf"/>
</dbReference>
<dbReference type="Proteomes" id="UP000242815">
    <property type="component" value="Unassembled WGS sequence"/>
</dbReference>
<name>A0A1I6AIA0_9GAMM</name>
<dbReference type="Gene3D" id="3.40.50.720">
    <property type="entry name" value="NAD(P)-binding Rossmann-like Domain"/>
    <property type="match status" value="1"/>
</dbReference>
<dbReference type="PANTHER" id="PTHR43403">
    <property type="entry name" value="NAD-SPECIFIC GLUTAMATE DEHYDROGENASE"/>
    <property type="match status" value="1"/>
</dbReference>
<evidence type="ECO:0000256" key="1">
    <source>
        <dbReference type="ARBA" id="ARBA00023002"/>
    </source>
</evidence>
<protein>
    <submittedName>
        <fullName evidence="5">Glutamate dehydrogenase</fullName>
    </submittedName>
</protein>
<dbReference type="SUPFAM" id="SSF53223">
    <property type="entry name" value="Aminoacid dehydrogenase-like, N-terminal domain"/>
    <property type="match status" value="1"/>
</dbReference>
<reference evidence="5 6" key="1">
    <citation type="submission" date="2016-10" db="EMBL/GenBank/DDBJ databases">
        <authorList>
            <person name="de Groot N.N."/>
        </authorList>
    </citation>
    <scope>NUCLEOTIDE SEQUENCE [LARGE SCALE GENOMIC DNA]</scope>
    <source>
        <strain evidence="5 6">JCM 18415</strain>
    </source>
</reference>
<sequence>MSFIVASSKADFQQYIRQRVKELAEPGEQEALALFAEEYFGVTSLEDLGSRHERELIDGLLCAWRMMQQSGNADGELLARFRGGFPPGYSTRFSPATAVADLQFLQGLSADNPLAMSFYQREGGKDTELHCKLYHFGGSLPLSDVMPVLDNLGLRVLGEFPFQITRDDGQTFWIHDFVFCNALDAELDIEDVNELFRGAFTAIWNGKAENDAFNRLILLAGIHWREAALLRALGRYIKQIRMGFELPYIAATLANHAPIARELVRLFKTRFFLARKPSAGELEQKLEQAILSALDGVAVLNEDRILRRYLDLIKATLRTNFYQTDAQGQPKDYFSLKFNPAAIPELPLPRPMYEIFVYSPRVEGVHLRGGKVARGGLRWSDREEDYRTEVLGLTKAQQVKNAVIVPAGAKGGFVPRRLPHEAGRDAVQQEAIACYRIFIQGLLDITDNLVDGKVVPPPQVIRHDDDDYYLVVAADKGTATFSDIANGIAADYGFWMGDAFASGGSVGYDHKGMAITARGAWISVQRHFRELGVDVQKDPITVIGIGDMSGDVFGNGLLRSRSVRLLAAFNHLEIFIDPNPVDAGRSFDERQRLYHLPRSGWSDYNTELISEGGGVFSRQLKQIPLSPQIREVFDIDEEHLTPNELINRLLKAPVDLIWNGGIGTYIKASSESHADVGDKANDGLRVNGNEVRARVIGEGGNLGMTQLGRVEYCLRGGACNTDFIDNAGGVSCSDQEVNIKILLNELVSSGQMTLEQRNSLLVEMTDEVAQLVLASNYKQTQAISLARSQVVPTMIEYRRFINVMESSGRLSRVLEALPEDEQLAERASTGQGLTRPELAVLVSYAKADLKERLVAAPVLDDPLLAATLQRAFPRQLVEGHAEALGRHKLRREIIATQLANDLVNHMGITFLRRMEQSTGANVGQIVAAYVLAREVFHIAEAFAAIEQLDNQLPAELQLELMHELVRLARGATRWFLRRRGPELEPSVEAEHFAPRIRALNAGFDGMLEGSVRELWQERFDYFIQAGVPAPIARQAAGTVHLYTLLGVIRAADATGEPEEKVAKVLFTLGSELQLPWLGEQVNSLPAITQWQALAREAYRDQLENQLSALTISVLQNGRTTASAAELVSAWLEDNQVPMARWQKLVAELRAAGPSDYPMMAVATRELAELASTVDR</sequence>
<dbReference type="GO" id="GO:0006538">
    <property type="term" value="P:L-glutamate catabolic process"/>
    <property type="evidence" value="ECO:0007669"/>
    <property type="project" value="InterPro"/>
</dbReference>
<evidence type="ECO:0000259" key="3">
    <source>
        <dbReference type="Pfam" id="PF21074"/>
    </source>
</evidence>
<feature type="domain" description="NAD-specific glutamate dehydrogenase C-terminal" evidence="3">
    <location>
        <begin position="830"/>
        <end position="1167"/>
    </location>
</feature>
<feature type="domain" description="NAD-glutamate dehydrogenase ACT3" evidence="4">
    <location>
        <begin position="113"/>
        <end position="191"/>
    </location>
</feature>
<organism evidence="5 6">
    <name type="scientific">Halopseudomonas formosensis</name>
    <dbReference type="NCBI Taxonomy" id="1002526"/>
    <lineage>
        <taxon>Bacteria</taxon>
        <taxon>Pseudomonadati</taxon>
        <taxon>Pseudomonadota</taxon>
        <taxon>Gammaproteobacteria</taxon>
        <taxon>Pseudomonadales</taxon>
        <taxon>Pseudomonadaceae</taxon>
        <taxon>Halopseudomonas</taxon>
    </lineage>
</organism>
<dbReference type="PANTHER" id="PTHR43403:SF1">
    <property type="entry name" value="NAD-SPECIFIC GLUTAMATE DEHYDROGENASE"/>
    <property type="match status" value="1"/>
</dbReference>